<name>A0A231GSJ4_9NOCA</name>
<accession>A0A231GSJ4</accession>
<dbReference type="AlphaFoldDB" id="A0A231GSJ4"/>
<reference evidence="1 2" key="1">
    <citation type="submission" date="2017-07" db="EMBL/GenBank/DDBJ databases">
        <title>First draft Genome Sequence of Nocardia cerradoensis isolated from human infection.</title>
        <authorList>
            <person name="Carrasco G."/>
        </authorList>
    </citation>
    <scope>NUCLEOTIDE SEQUENCE [LARGE SCALE GENOMIC DNA]</scope>
    <source>
        <strain evidence="1 2">CNM20130759</strain>
    </source>
</reference>
<protein>
    <submittedName>
        <fullName evidence="1">Threonine synthase</fullName>
        <ecNumber evidence="1">4.2.3.1</ecNumber>
    </submittedName>
</protein>
<evidence type="ECO:0000313" key="2">
    <source>
        <dbReference type="Proteomes" id="UP000215506"/>
    </source>
</evidence>
<dbReference type="Proteomes" id="UP000215506">
    <property type="component" value="Unassembled WGS sequence"/>
</dbReference>
<sequence length="36" mass="3718">MTGNGLKDPDTALSGMPEVQAIQVDPVAVAHELELA</sequence>
<proteinExistence type="predicted"/>
<dbReference type="GO" id="GO:0004795">
    <property type="term" value="F:threonine synthase activity"/>
    <property type="evidence" value="ECO:0007669"/>
    <property type="project" value="UniProtKB-EC"/>
</dbReference>
<comment type="caution">
    <text evidence="1">The sequence shown here is derived from an EMBL/GenBank/DDBJ whole genome shotgun (WGS) entry which is preliminary data.</text>
</comment>
<dbReference type="EMBL" id="NGAF01000208">
    <property type="protein sequence ID" value="OXR39593.1"/>
    <property type="molecule type" value="Genomic_DNA"/>
</dbReference>
<gene>
    <name evidence="1" type="primary">thrC_2</name>
    <name evidence="1" type="ORF">B7C42_08339</name>
</gene>
<organism evidence="1 2">
    <name type="scientific">Nocardia cerradoensis</name>
    <dbReference type="NCBI Taxonomy" id="85688"/>
    <lineage>
        <taxon>Bacteria</taxon>
        <taxon>Bacillati</taxon>
        <taxon>Actinomycetota</taxon>
        <taxon>Actinomycetes</taxon>
        <taxon>Mycobacteriales</taxon>
        <taxon>Nocardiaceae</taxon>
        <taxon>Nocardia</taxon>
    </lineage>
</organism>
<keyword evidence="1" id="KW-0456">Lyase</keyword>
<dbReference type="EC" id="4.2.3.1" evidence="1"/>
<evidence type="ECO:0000313" key="1">
    <source>
        <dbReference type="EMBL" id="OXR39593.1"/>
    </source>
</evidence>
<keyword evidence="2" id="KW-1185">Reference proteome</keyword>